<evidence type="ECO:0000256" key="1">
    <source>
        <dbReference type="ARBA" id="ARBA00004370"/>
    </source>
</evidence>
<feature type="region of interest" description="Disordered" evidence="7">
    <location>
        <begin position="460"/>
        <end position="508"/>
    </location>
</feature>
<dbReference type="InterPro" id="IPR000615">
    <property type="entry name" value="Bestrophin"/>
</dbReference>
<feature type="compositionally biased region" description="Low complexity" evidence="7">
    <location>
        <begin position="595"/>
        <end position="605"/>
    </location>
</feature>
<dbReference type="EnsemblMetazoa" id="PHUM581620-RA">
    <property type="protein sequence ID" value="PHUM581620-PA"/>
    <property type="gene ID" value="PHUM581620"/>
</dbReference>
<protein>
    <recommendedName>
        <fullName evidence="6">Bestrophin homolog</fullName>
    </recommendedName>
</protein>
<dbReference type="VEuPathDB" id="VectorBase:PHUM581620"/>
<feature type="compositionally biased region" description="Polar residues" evidence="7">
    <location>
        <begin position="494"/>
        <end position="505"/>
    </location>
</feature>
<proteinExistence type="inferred from homology"/>
<feature type="compositionally biased region" description="Low complexity" evidence="7">
    <location>
        <begin position="654"/>
        <end position="671"/>
    </location>
</feature>
<dbReference type="PANTHER" id="PTHR10736:SF11">
    <property type="entry name" value="BESTROPHIN 2"/>
    <property type="match status" value="1"/>
</dbReference>
<keyword evidence="6" id="KW-1003">Cell membrane</keyword>
<dbReference type="PANTHER" id="PTHR10736">
    <property type="entry name" value="BESTROPHIN"/>
    <property type="match status" value="1"/>
</dbReference>
<accession>E0W1P6</accession>
<dbReference type="HOGENOM" id="CLU_018069_3_0_1"/>
<dbReference type="GO" id="GO:0005254">
    <property type="term" value="F:chloride channel activity"/>
    <property type="evidence" value="ECO:0007669"/>
    <property type="project" value="UniProtKB-KW"/>
</dbReference>
<comment type="similarity">
    <text evidence="5 6">Belongs to the anion channel-forming bestrophin (TC 1.A.46) family. Calcium-sensitive chloride channel subfamily.</text>
</comment>
<keyword evidence="6" id="KW-0868">Chloride</keyword>
<feature type="compositionally biased region" description="Gly residues" evidence="7">
    <location>
        <begin position="639"/>
        <end position="653"/>
    </location>
</feature>
<dbReference type="InParanoid" id="E0W1P6"/>
<feature type="compositionally biased region" description="Polar residues" evidence="7">
    <location>
        <begin position="606"/>
        <end position="615"/>
    </location>
</feature>
<evidence type="ECO:0000256" key="6">
    <source>
        <dbReference type="RuleBase" id="RU363126"/>
    </source>
</evidence>
<name>E0W1P6_PEDHC</name>
<keyword evidence="4" id="KW-0472">Membrane</keyword>
<evidence type="ECO:0000256" key="4">
    <source>
        <dbReference type="ARBA" id="ARBA00023136"/>
    </source>
</evidence>
<evidence type="ECO:0000256" key="3">
    <source>
        <dbReference type="ARBA" id="ARBA00022989"/>
    </source>
</evidence>
<comment type="subcellular location">
    <subcellularLocation>
        <location evidence="6">Cell membrane</location>
        <topology evidence="6">Multi-pass membrane protein</topology>
    </subcellularLocation>
    <subcellularLocation>
        <location evidence="1">Membrane</location>
    </subcellularLocation>
</comment>
<dbReference type="OMA" id="AMSKYWM"/>
<organism>
    <name type="scientific">Pediculus humanus subsp. corporis</name>
    <name type="common">Body louse</name>
    <dbReference type="NCBI Taxonomy" id="121224"/>
    <lineage>
        <taxon>Eukaryota</taxon>
        <taxon>Metazoa</taxon>
        <taxon>Ecdysozoa</taxon>
        <taxon>Arthropoda</taxon>
        <taxon>Hexapoda</taxon>
        <taxon>Insecta</taxon>
        <taxon>Pterygota</taxon>
        <taxon>Neoptera</taxon>
        <taxon>Paraneoptera</taxon>
        <taxon>Psocodea</taxon>
        <taxon>Troctomorpha</taxon>
        <taxon>Phthiraptera</taxon>
        <taxon>Anoplura</taxon>
        <taxon>Pediculidae</taxon>
        <taxon>Pediculus</taxon>
    </lineage>
</organism>
<evidence type="ECO:0000313" key="10">
    <source>
        <dbReference type="Proteomes" id="UP000009046"/>
    </source>
</evidence>
<dbReference type="GO" id="GO:0005886">
    <property type="term" value="C:plasma membrane"/>
    <property type="evidence" value="ECO:0007669"/>
    <property type="project" value="UniProtKB-SubCell"/>
</dbReference>
<dbReference type="InterPro" id="IPR021134">
    <property type="entry name" value="Bestrophin-like"/>
</dbReference>
<sequence length="671" mass="74368">MAYICVFFLINFVYRFGLNDEQKRAFEKVRIYFGSHSESIPMSFVLGFYVTLVVGRWWQQYKLLPWPDTLALFVSAAIPGADEKGRLMRRNIVRYALLSYVITLQKVSLRVKKRFPSWQHMVDAGIMMDSEKKIFDLMDAENKVMSKYWLPLVWATNIITRARKESLISSDHLVQTILMELSDIRRRLGSLIGYDTVCLPLVYTQVVTLSVYSYFIVALLGRQFVSPDKIPKTTDSKFVDEIFFPLFTTLQFCFYVGWLKVAEVLINPFGEDDDDIELNWLIDRHLKAAYMIVDQMHEEHPELFKDQYWEEVVPKDLPYTVASECYRKSEPKGSAENYKVKEADSIYSNLLAPTAHGRKVPQGEDMYGEHPDLDYETVDTPMVVRKNWFQRQMHRMGSLRSTSTSYSSGRLFARTRHNSVYSSPESGLPISVTLNGDGSANPNAIVLQNQKMSLYDRLVGRKSSRGPQKKPVSLKNRPRIPTPDVTKEVMAQESKMSATPTSPLATNPPPFSQAPTGYHADMAPVLQVVLSPIQELEGTSTMVTGPGGTAALAQAVLSPALTSAGLGPMAISPTSVTLTPVISSGNQFLTSLMLTPTPTSSPSPTRASFANSGQDATRKITPPKSPTIVTELATPSDDGSGGNVNMGSTGGSIGSSSNSSSSGSNSGKKSS</sequence>
<dbReference type="OrthoDB" id="201595at2759"/>
<reference evidence="9" key="3">
    <citation type="submission" date="2021-02" db="UniProtKB">
        <authorList>
            <consortium name="EnsemblMetazoa"/>
        </authorList>
    </citation>
    <scope>IDENTIFICATION</scope>
    <source>
        <strain evidence="9">USDA</strain>
    </source>
</reference>
<keyword evidence="6" id="KW-0406">Ion transport</keyword>
<dbReference type="GO" id="GO:0034707">
    <property type="term" value="C:chloride channel complex"/>
    <property type="evidence" value="ECO:0007669"/>
    <property type="project" value="UniProtKB-KW"/>
</dbReference>
<dbReference type="CTD" id="8232375"/>
<keyword evidence="6" id="KW-0813">Transport</keyword>
<keyword evidence="2" id="KW-0812">Transmembrane</keyword>
<dbReference type="KEGG" id="phu:Phum_PHUM581620"/>
<dbReference type="eggNOG" id="KOG3547">
    <property type="taxonomic scope" value="Eukaryota"/>
</dbReference>
<comment type="function">
    <text evidence="6">Forms chloride channels.</text>
</comment>
<dbReference type="EMBL" id="DS235873">
    <property type="protein sequence ID" value="EEB19628.1"/>
    <property type="molecule type" value="Genomic_DNA"/>
</dbReference>
<dbReference type="EMBL" id="AAZO01007079">
    <property type="status" value="NOT_ANNOTATED_CDS"/>
    <property type="molecule type" value="Genomic_DNA"/>
</dbReference>
<dbReference type="AlphaFoldDB" id="E0W1P6"/>
<reference evidence="8" key="1">
    <citation type="submission" date="2007-04" db="EMBL/GenBank/DDBJ databases">
        <title>Annotation of Pediculus humanus corporis strain USDA.</title>
        <authorList>
            <person name="Kirkness E."/>
            <person name="Hannick L."/>
            <person name="Hass B."/>
            <person name="Bruggner R."/>
            <person name="Lawson D."/>
            <person name="Bidwell S."/>
            <person name="Joardar V."/>
            <person name="Caler E."/>
            <person name="Walenz B."/>
            <person name="Inman J."/>
            <person name="Schobel S."/>
            <person name="Galinsky K."/>
            <person name="Amedeo P."/>
            <person name="Strausberg R."/>
        </authorList>
    </citation>
    <scope>NUCLEOTIDE SEQUENCE</scope>
    <source>
        <strain evidence="8">USDA</strain>
    </source>
</reference>
<evidence type="ECO:0000256" key="2">
    <source>
        <dbReference type="ARBA" id="ARBA00022692"/>
    </source>
</evidence>
<keyword evidence="6" id="KW-0407">Ion channel</keyword>
<reference evidence="8" key="2">
    <citation type="submission" date="2007-04" db="EMBL/GenBank/DDBJ databases">
        <title>The genome of the human body louse.</title>
        <authorList>
            <consortium name="The Human Body Louse Genome Consortium"/>
            <person name="Kirkness E."/>
            <person name="Walenz B."/>
            <person name="Hass B."/>
            <person name="Bruggner R."/>
            <person name="Strausberg R."/>
        </authorList>
    </citation>
    <scope>NUCLEOTIDE SEQUENCE</scope>
    <source>
        <strain evidence="8">USDA</strain>
    </source>
</reference>
<evidence type="ECO:0000313" key="8">
    <source>
        <dbReference type="EMBL" id="EEB19628.1"/>
    </source>
</evidence>
<keyword evidence="3" id="KW-1133">Transmembrane helix</keyword>
<feature type="region of interest" description="Disordered" evidence="7">
    <location>
        <begin position="595"/>
        <end position="671"/>
    </location>
</feature>
<dbReference type="FunCoup" id="E0W1P6">
    <property type="interactions" value="7"/>
</dbReference>
<evidence type="ECO:0000256" key="7">
    <source>
        <dbReference type="SAM" id="MobiDB-lite"/>
    </source>
</evidence>
<dbReference type="RefSeq" id="XP_002432366.1">
    <property type="nucleotide sequence ID" value="XM_002432321.1"/>
</dbReference>
<evidence type="ECO:0000313" key="9">
    <source>
        <dbReference type="EnsemblMetazoa" id="PHUM581620-PA"/>
    </source>
</evidence>
<evidence type="ECO:0000256" key="5">
    <source>
        <dbReference type="ARBA" id="ARBA00034769"/>
    </source>
</evidence>
<dbReference type="Proteomes" id="UP000009046">
    <property type="component" value="Unassembled WGS sequence"/>
</dbReference>
<gene>
    <name evidence="9" type="primary">8232375</name>
    <name evidence="8" type="ORF">Phum_PHUM581620</name>
</gene>
<dbReference type="GeneID" id="8232375"/>
<keyword evidence="10" id="KW-1185">Reference proteome</keyword>
<dbReference type="Pfam" id="PF01062">
    <property type="entry name" value="Bestrophin"/>
    <property type="match status" value="1"/>
</dbReference>
<keyword evidence="6" id="KW-0869">Chloride channel</keyword>